<evidence type="ECO:0000313" key="1">
    <source>
        <dbReference type="EMBL" id="KAL3529456.1"/>
    </source>
</evidence>
<organism evidence="1 2">
    <name type="scientific">Cinchona calisaya</name>
    <dbReference type="NCBI Taxonomy" id="153742"/>
    <lineage>
        <taxon>Eukaryota</taxon>
        <taxon>Viridiplantae</taxon>
        <taxon>Streptophyta</taxon>
        <taxon>Embryophyta</taxon>
        <taxon>Tracheophyta</taxon>
        <taxon>Spermatophyta</taxon>
        <taxon>Magnoliopsida</taxon>
        <taxon>eudicotyledons</taxon>
        <taxon>Gunneridae</taxon>
        <taxon>Pentapetalae</taxon>
        <taxon>asterids</taxon>
        <taxon>lamiids</taxon>
        <taxon>Gentianales</taxon>
        <taxon>Rubiaceae</taxon>
        <taxon>Cinchonoideae</taxon>
        <taxon>Cinchoneae</taxon>
        <taxon>Cinchona</taxon>
    </lineage>
</organism>
<evidence type="ECO:0000313" key="2">
    <source>
        <dbReference type="Proteomes" id="UP001630127"/>
    </source>
</evidence>
<dbReference type="Proteomes" id="UP001630127">
    <property type="component" value="Unassembled WGS sequence"/>
</dbReference>
<comment type="caution">
    <text evidence="1">The sequence shown here is derived from an EMBL/GenBank/DDBJ whole genome shotgun (WGS) entry which is preliminary data.</text>
</comment>
<protein>
    <submittedName>
        <fullName evidence="1">Uncharacterized protein</fullName>
    </submittedName>
</protein>
<keyword evidence="2" id="KW-1185">Reference proteome</keyword>
<accession>A0ABD3ACA5</accession>
<sequence>MQMKKQSMHEGITIKQGVGVMTAFLPSQLYHTALRDDHHVRFFTRKKKVINEGEVFNYLLNLDEVSCFPHSRERLTRILCRNQAKTAIEVSSSPRLSGIRHTQCKRKIYPVTRTILIRHATHAFKESFSALLND</sequence>
<name>A0ABD3ACA5_9GENT</name>
<reference evidence="1 2" key="1">
    <citation type="submission" date="2024-11" db="EMBL/GenBank/DDBJ databases">
        <title>A near-complete genome assembly of Cinchona calisaya.</title>
        <authorList>
            <person name="Lian D.C."/>
            <person name="Zhao X.W."/>
            <person name="Wei L."/>
        </authorList>
    </citation>
    <scope>NUCLEOTIDE SEQUENCE [LARGE SCALE GENOMIC DNA]</scope>
    <source>
        <tissue evidence="1">Nenye</tissue>
    </source>
</reference>
<gene>
    <name evidence="1" type="ORF">ACH5RR_008778</name>
</gene>
<dbReference type="AlphaFoldDB" id="A0ABD3ACA5"/>
<proteinExistence type="predicted"/>
<dbReference type="EMBL" id="JBJUIK010000004">
    <property type="protein sequence ID" value="KAL3529456.1"/>
    <property type="molecule type" value="Genomic_DNA"/>
</dbReference>